<dbReference type="InterPro" id="IPR002525">
    <property type="entry name" value="Transp_IS110-like_N"/>
</dbReference>
<dbReference type="Pfam" id="PF01548">
    <property type="entry name" value="DEDD_Tnp_IS110"/>
    <property type="match status" value="1"/>
</dbReference>
<sequence>MRAAGSAGFTGITVACEPTGHRWMIVQQLAAGRRIPLVCVRPLVVSRAREAEDYTRGKNDDKDAVLIARQAAQLHCCLPERAGAEWARLGHLSVRRAQLITDSSVCMQQLRDLLEVAWPVVLDAAGEPLKSATRQGG</sequence>
<reference evidence="2 3" key="1">
    <citation type="submission" date="2023-08" db="EMBL/GenBank/DDBJ databases">
        <title>Phytohabitans sansha sp. nov., isolated from marine sediment.</title>
        <authorList>
            <person name="Zhao Y."/>
            <person name="Yi K."/>
        </authorList>
    </citation>
    <scope>NUCLEOTIDE SEQUENCE [LARGE SCALE GENOMIC DNA]</scope>
    <source>
        <strain evidence="2 3">ZYX-F-186</strain>
    </source>
</reference>
<comment type="caution">
    <text evidence="2">The sequence shown here is derived from an EMBL/GenBank/DDBJ whole genome shotgun (WGS) entry which is preliminary data.</text>
</comment>
<evidence type="ECO:0000313" key="2">
    <source>
        <dbReference type="EMBL" id="MDQ7911086.1"/>
    </source>
</evidence>
<evidence type="ECO:0000259" key="1">
    <source>
        <dbReference type="Pfam" id="PF01548"/>
    </source>
</evidence>
<dbReference type="RefSeq" id="WP_308718337.1">
    <property type="nucleotide sequence ID" value="NZ_JAVHUY010000070.1"/>
</dbReference>
<dbReference type="EMBL" id="JAVHUY010000070">
    <property type="protein sequence ID" value="MDQ7911086.1"/>
    <property type="molecule type" value="Genomic_DNA"/>
</dbReference>
<dbReference type="PROSITE" id="PS51257">
    <property type="entry name" value="PROKAR_LIPOPROTEIN"/>
    <property type="match status" value="1"/>
</dbReference>
<dbReference type="Proteomes" id="UP001230908">
    <property type="component" value="Unassembled WGS sequence"/>
</dbReference>
<gene>
    <name evidence="2" type="ORF">RB614_42020</name>
</gene>
<accession>A0ABU0ZVL5</accession>
<proteinExistence type="predicted"/>
<evidence type="ECO:0000313" key="3">
    <source>
        <dbReference type="Proteomes" id="UP001230908"/>
    </source>
</evidence>
<feature type="domain" description="Transposase IS110-like N-terminal" evidence="1">
    <location>
        <begin position="12"/>
        <end position="119"/>
    </location>
</feature>
<protein>
    <submittedName>
        <fullName evidence="2">Transposase</fullName>
    </submittedName>
</protein>
<name>A0ABU0ZVL5_9ACTN</name>
<organism evidence="2 3">
    <name type="scientific">Phytohabitans maris</name>
    <dbReference type="NCBI Taxonomy" id="3071409"/>
    <lineage>
        <taxon>Bacteria</taxon>
        <taxon>Bacillati</taxon>
        <taxon>Actinomycetota</taxon>
        <taxon>Actinomycetes</taxon>
        <taxon>Micromonosporales</taxon>
        <taxon>Micromonosporaceae</taxon>
    </lineage>
</organism>
<keyword evidence="3" id="KW-1185">Reference proteome</keyword>